<proteinExistence type="predicted"/>
<organism evidence="1 2">
    <name type="scientific">Poriferisphaera corsica</name>
    <dbReference type="NCBI Taxonomy" id="2528020"/>
    <lineage>
        <taxon>Bacteria</taxon>
        <taxon>Pseudomonadati</taxon>
        <taxon>Planctomycetota</taxon>
        <taxon>Phycisphaerae</taxon>
        <taxon>Phycisphaerales</taxon>
        <taxon>Phycisphaeraceae</taxon>
        <taxon>Poriferisphaera</taxon>
    </lineage>
</organism>
<dbReference type="AlphaFoldDB" id="A0A517YWG7"/>
<sequence length="170" mass="19529">MRQHPGLTLLFLCVCILIFSCVASVWHLYVTKREALQAQNDFIKARDMIDQIVSHRDQPKLAEARDVAISDLRIRLEKAAQKASLSSLSSVWSENTRRLDQTPYLIQKTRVTIDHSTMRQMLEFLWFVEAENPSLNISNLRLSAENRNLGNTESWKGDLAVTNLIYSPKD</sequence>
<dbReference type="EMBL" id="CP036425">
    <property type="protein sequence ID" value="QDU34570.1"/>
    <property type="molecule type" value="Genomic_DNA"/>
</dbReference>
<evidence type="ECO:0000313" key="1">
    <source>
        <dbReference type="EMBL" id="QDU34570.1"/>
    </source>
</evidence>
<name>A0A517YWG7_9BACT</name>
<accession>A0A517YWG7</accession>
<dbReference type="PROSITE" id="PS51257">
    <property type="entry name" value="PROKAR_LIPOPROTEIN"/>
    <property type="match status" value="1"/>
</dbReference>
<dbReference type="RefSeq" id="WP_145078590.1">
    <property type="nucleotide sequence ID" value="NZ_CP036425.1"/>
</dbReference>
<gene>
    <name evidence="1" type="ORF">KS4_26400</name>
</gene>
<protein>
    <submittedName>
        <fullName evidence="1">Uncharacterized protein</fullName>
    </submittedName>
</protein>
<keyword evidence="2" id="KW-1185">Reference proteome</keyword>
<reference evidence="1 2" key="1">
    <citation type="submission" date="2019-02" db="EMBL/GenBank/DDBJ databases">
        <title>Deep-cultivation of Planctomycetes and their phenomic and genomic characterization uncovers novel biology.</title>
        <authorList>
            <person name="Wiegand S."/>
            <person name="Jogler M."/>
            <person name="Boedeker C."/>
            <person name="Pinto D."/>
            <person name="Vollmers J."/>
            <person name="Rivas-Marin E."/>
            <person name="Kohn T."/>
            <person name="Peeters S.H."/>
            <person name="Heuer A."/>
            <person name="Rast P."/>
            <person name="Oberbeckmann S."/>
            <person name="Bunk B."/>
            <person name="Jeske O."/>
            <person name="Meyerdierks A."/>
            <person name="Storesund J.E."/>
            <person name="Kallscheuer N."/>
            <person name="Luecker S."/>
            <person name="Lage O.M."/>
            <person name="Pohl T."/>
            <person name="Merkel B.J."/>
            <person name="Hornburger P."/>
            <person name="Mueller R.-W."/>
            <person name="Bruemmer F."/>
            <person name="Labrenz M."/>
            <person name="Spormann A.M."/>
            <person name="Op den Camp H."/>
            <person name="Overmann J."/>
            <person name="Amann R."/>
            <person name="Jetten M.S.M."/>
            <person name="Mascher T."/>
            <person name="Medema M.H."/>
            <person name="Devos D.P."/>
            <person name="Kaster A.-K."/>
            <person name="Ovreas L."/>
            <person name="Rohde M."/>
            <person name="Galperin M.Y."/>
            <person name="Jogler C."/>
        </authorList>
    </citation>
    <scope>NUCLEOTIDE SEQUENCE [LARGE SCALE GENOMIC DNA]</scope>
    <source>
        <strain evidence="1 2">KS4</strain>
    </source>
</reference>
<dbReference type="Proteomes" id="UP000317369">
    <property type="component" value="Chromosome"/>
</dbReference>
<evidence type="ECO:0000313" key="2">
    <source>
        <dbReference type="Proteomes" id="UP000317369"/>
    </source>
</evidence>
<dbReference type="KEGG" id="pcor:KS4_26400"/>